<name>X1PCD8_9ZZZZ</name>
<proteinExistence type="predicted"/>
<dbReference type="AlphaFoldDB" id="X1PCD8"/>
<evidence type="ECO:0000313" key="1">
    <source>
        <dbReference type="EMBL" id="GAI28574.1"/>
    </source>
</evidence>
<reference evidence="1" key="1">
    <citation type="journal article" date="2014" name="Front. Microbiol.">
        <title>High frequency of phylogenetically diverse reductive dehalogenase-homologous genes in deep subseafloor sedimentary metagenomes.</title>
        <authorList>
            <person name="Kawai M."/>
            <person name="Futagami T."/>
            <person name="Toyoda A."/>
            <person name="Takaki Y."/>
            <person name="Nishi S."/>
            <person name="Hori S."/>
            <person name="Arai W."/>
            <person name="Tsubouchi T."/>
            <person name="Morono Y."/>
            <person name="Uchiyama I."/>
            <person name="Ito T."/>
            <person name="Fujiyama A."/>
            <person name="Inagaki F."/>
            <person name="Takami H."/>
        </authorList>
    </citation>
    <scope>NUCLEOTIDE SEQUENCE</scope>
    <source>
        <strain evidence="1">Expedition CK06-06</strain>
    </source>
</reference>
<dbReference type="Gene3D" id="2.130.10.10">
    <property type="entry name" value="YVTN repeat-like/Quinoprotein amine dehydrogenase"/>
    <property type="match status" value="1"/>
</dbReference>
<sequence length="282" mass="30302">CPDWTGATKKPSGRDFALVAFTPDGNKAYATTMGDESAFSVSLDNGKCWNQLSLIDTSIASISDVAVSPDCDVTYLATINTATVCGCDSVWMKDDNATEYAGVWQRVYYVKLGTEGLLRLSPEHDDGDIVYLGDQDTKNLYWATSKGICKWSIKDSPTIPIQDFALADDDTLYVINGEDDLVRWTEAKGDWSSSVDHKAVAGHAIVVLGDYVLVGGSTGSVGYSDDAGDSFSRLGDKGALTGLVHVAFDSYFGDNDTVYAAVADLVDEKAGGIYRWVIDDST</sequence>
<dbReference type="InterPro" id="IPR015943">
    <property type="entry name" value="WD40/YVTN_repeat-like_dom_sf"/>
</dbReference>
<organism evidence="1">
    <name type="scientific">marine sediment metagenome</name>
    <dbReference type="NCBI Taxonomy" id="412755"/>
    <lineage>
        <taxon>unclassified sequences</taxon>
        <taxon>metagenomes</taxon>
        <taxon>ecological metagenomes</taxon>
    </lineage>
</organism>
<dbReference type="SUPFAM" id="SSF110296">
    <property type="entry name" value="Oligoxyloglucan reducing end-specific cellobiohydrolase"/>
    <property type="match status" value="1"/>
</dbReference>
<feature type="non-terminal residue" evidence="1">
    <location>
        <position position="1"/>
    </location>
</feature>
<gene>
    <name evidence="1" type="ORF">S06H3_30397</name>
</gene>
<feature type="non-terminal residue" evidence="1">
    <location>
        <position position="282"/>
    </location>
</feature>
<dbReference type="SUPFAM" id="SSF101898">
    <property type="entry name" value="NHL repeat"/>
    <property type="match status" value="1"/>
</dbReference>
<comment type="caution">
    <text evidence="1">The sequence shown here is derived from an EMBL/GenBank/DDBJ whole genome shotgun (WGS) entry which is preliminary data.</text>
</comment>
<protein>
    <submittedName>
        <fullName evidence="1">Uncharacterized protein</fullName>
    </submittedName>
</protein>
<accession>X1PCD8</accession>
<dbReference type="EMBL" id="BARV01017898">
    <property type="protein sequence ID" value="GAI28574.1"/>
    <property type="molecule type" value="Genomic_DNA"/>
</dbReference>